<sequence>KTLYVKGQSSMGERENVGLAVRLRTLADQLAGREEKKGG</sequence>
<proteinExistence type="predicted"/>
<dbReference type="EMBL" id="BARV01005970">
    <property type="protein sequence ID" value="GAI05974.1"/>
    <property type="molecule type" value="Genomic_DNA"/>
</dbReference>
<evidence type="ECO:0000313" key="1">
    <source>
        <dbReference type="EMBL" id="GAI05974.1"/>
    </source>
</evidence>
<protein>
    <submittedName>
        <fullName evidence="1">Uncharacterized protein</fullName>
    </submittedName>
</protein>
<organism evidence="1">
    <name type="scientific">marine sediment metagenome</name>
    <dbReference type="NCBI Taxonomy" id="412755"/>
    <lineage>
        <taxon>unclassified sequences</taxon>
        <taxon>metagenomes</taxon>
        <taxon>ecological metagenomes</taxon>
    </lineage>
</organism>
<gene>
    <name evidence="1" type="ORF">S06H3_12168</name>
</gene>
<reference evidence="1" key="1">
    <citation type="journal article" date="2014" name="Front. Microbiol.">
        <title>High frequency of phylogenetically diverse reductive dehalogenase-homologous genes in deep subseafloor sedimentary metagenomes.</title>
        <authorList>
            <person name="Kawai M."/>
            <person name="Futagami T."/>
            <person name="Toyoda A."/>
            <person name="Takaki Y."/>
            <person name="Nishi S."/>
            <person name="Hori S."/>
            <person name="Arai W."/>
            <person name="Tsubouchi T."/>
            <person name="Morono Y."/>
            <person name="Uchiyama I."/>
            <person name="Ito T."/>
            <person name="Fujiyama A."/>
            <person name="Inagaki F."/>
            <person name="Takami H."/>
        </authorList>
    </citation>
    <scope>NUCLEOTIDE SEQUENCE</scope>
    <source>
        <strain evidence="1">Expedition CK06-06</strain>
    </source>
</reference>
<feature type="non-terminal residue" evidence="1">
    <location>
        <position position="1"/>
    </location>
</feature>
<accession>X1MI19</accession>
<name>X1MI19_9ZZZZ</name>
<dbReference type="AlphaFoldDB" id="X1MI19"/>
<comment type="caution">
    <text evidence="1">The sequence shown here is derived from an EMBL/GenBank/DDBJ whole genome shotgun (WGS) entry which is preliminary data.</text>
</comment>